<dbReference type="PATRIC" id="fig|423471.3.peg.4068"/>
<comment type="catalytic activity">
    <reaction evidence="7">
        <text>C-terminal L-cysteinyl-[HypE protein] + carbamoyl phosphate + ATP + H2O = C-terminal S-carboxamide-L-cysteinyl-[HypE protein] + AMP + phosphate + diphosphate + H(+)</text>
        <dbReference type="Rhea" id="RHEA:55636"/>
        <dbReference type="Rhea" id="RHEA-COMP:14247"/>
        <dbReference type="Rhea" id="RHEA-COMP:14392"/>
        <dbReference type="ChEBI" id="CHEBI:15377"/>
        <dbReference type="ChEBI" id="CHEBI:15378"/>
        <dbReference type="ChEBI" id="CHEBI:30616"/>
        <dbReference type="ChEBI" id="CHEBI:33019"/>
        <dbReference type="ChEBI" id="CHEBI:43474"/>
        <dbReference type="ChEBI" id="CHEBI:58228"/>
        <dbReference type="ChEBI" id="CHEBI:76913"/>
        <dbReference type="ChEBI" id="CHEBI:139126"/>
        <dbReference type="ChEBI" id="CHEBI:456215"/>
    </reaction>
</comment>
<evidence type="ECO:0000256" key="9">
    <source>
        <dbReference type="PROSITE-ProRule" id="PRU00520"/>
    </source>
</evidence>
<dbReference type="AlphaFoldDB" id="G5JA83"/>
<name>G5JA83_CROWT</name>
<dbReference type="NCBIfam" id="TIGR00143">
    <property type="entry name" value="hypF"/>
    <property type="match status" value="1"/>
</dbReference>
<dbReference type="FunFam" id="3.30.420.40:FF:000124">
    <property type="entry name" value="Carbamoyltransferase HypF"/>
    <property type="match status" value="1"/>
</dbReference>
<gene>
    <name evidence="12" type="ORF">CWATWH0003_4347</name>
</gene>
<dbReference type="Gene3D" id="3.30.420.360">
    <property type="match status" value="1"/>
</dbReference>
<evidence type="ECO:0000259" key="11">
    <source>
        <dbReference type="PROSITE" id="PS51163"/>
    </source>
</evidence>
<keyword evidence="6" id="KW-0862">Zinc</keyword>
<evidence type="ECO:0000256" key="4">
    <source>
        <dbReference type="ARBA" id="ARBA00022723"/>
    </source>
</evidence>
<dbReference type="InterPro" id="IPR017945">
    <property type="entry name" value="DHBP_synth_RibB-like_a/b_dom"/>
</dbReference>
<dbReference type="InterPro" id="IPR011125">
    <property type="entry name" value="Znf_HypF"/>
</dbReference>
<evidence type="ECO:0000256" key="7">
    <source>
        <dbReference type="ARBA" id="ARBA00048220"/>
    </source>
</evidence>
<dbReference type="EC" id="6.2.-.-" evidence="8"/>
<dbReference type="InterPro" id="IPR041440">
    <property type="entry name" value="HypF_C"/>
</dbReference>
<dbReference type="InterPro" id="IPR051060">
    <property type="entry name" value="Carbamoyltrans_HypF-like"/>
</dbReference>
<keyword evidence="9" id="KW-0378">Hydrolase</keyword>
<evidence type="ECO:0000313" key="13">
    <source>
        <dbReference type="Proteomes" id="UP000003477"/>
    </source>
</evidence>
<dbReference type="RefSeq" id="WP_007312256.1">
    <property type="nucleotide sequence ID" value="NZ_AESD01000657.1"/>
</dbReference>
<dbReference type="GO" id="GO:0016874">
    <property type="term" value="F:ligase activity"/>
    <property type="evidence" value="ECO:0007669"/>
    <property type="project" value="UniProtKB-UniRule"/>
</dbReference>
<organism evidence="12 13">
    <name type="scientific">Crocosphaera watsonii WH 0003</name>
    <dbReference type="NCBI Taxonomy" id="423471"/>
    <lineage>
        <taxon>Bacteria</taxon>
        <taxon>Bacillati</taxon>
        <taxon>Cyanobacteriota</taxon>
        <taxon>Cyanophyceae</taxon>
        <taxon>Oscillatoriophycideae</taxon>
        <taxon>Chroococcales</taxon>
        <taxon>Aphanothecaceae</taxon>
        <taxon>Crocosphaera</taxon>
    </lineage>
</organism>
<dbReference type="GO" id="GO:0016743">
    <property type="term" value="F:carboxyl- or carbamoyltransferase activity"/>
    <property type="evidence" value="ECO:0007669"/>
    <property type="project" value="UniProtKB-UniRule"/>
</dbReference>
<dbReference type="GO" id="GO:0051604">
    <property type="term" value="P:protein maturation"/>
    <property type="evidence" value="ECO:0007669"/>
    <property type="project" value="TreeGrafter"/>
</dbReference>
<dbReference type="InterPro" id="IPR001792">
    <property type="entry name" value="Acylphosphatase-like_dom"/>
</dbReference>
<dbReference type="PIRSF" id="PIRSF006256">
    <property type="entry name" value="CMPcnvr_hdrg_mat"/>
    <property type="match status" value="1"/>
</dbReference>
<dbReference type="Gene3D" id="3.30.110.120">
    <property type="match status" value="1"/>
</dbReference>
<proteinExistence type="inferred from homology"/>
<evidence type="ECO:0000256" key="5">
    <source>
        <dbReference type="ARBA" id="ARBA00022771"/>
    </source>
</evidence>
<dbReference type="UniPathway" id="UPA00335"/>
<feature type="domain" description="YrdC-like" evidence="11">
    <location>
        <begin position="202"/>
        <end position="390"/>
    </location>
</feature>
<sequence length="768" mass="86391">MNQFNRLKIIIQGAVQGVGFRPFIYRLARELNLKGWVNNSAAGVFIEVEGSETNLKKFLSRIDQEKPPISQINSLETTWLEPVNYTNFEIRHSSGGEKTAIVLPDLATCPDCLQEIFDPHNRRYLYPFTNCTNCGPRYTIIEELPYDRPHTTMKNFTMCESCQAEYENPLDRRFHAQPNACPVCGPRLQLWDKKGEILGNDNDALNLSINALKKGQIIALKGLGGFQLIVNAKNRESVQQLRKRKHRPHKPFALMDSSLEKIKSYCEVNDIEAQLLSSPQAPIVLLKRKSKTPLDDLSPNIAPNNPYLGVMLPSSPLHHLLLHKIDFPLVATSGNIASEPICIDEKEALKRLENIADLFLVHNRPILRPVDDSVVRVIAGREMIIRRARGYAPFPITINTQQKDNNYPNILAVGGHLKNTVAILKNNQVFISQHIGDLSTAEALKSFNQVMESLKGLYDFEPEIIVCDAHPDYVSSQYAKSQNLPVITVQHHYAHLLSCLANTPLLNTNCNLDAPVLGITWDGTGYGNDNTIWGGEFLLVDNNQYERIAHFRTFKLPGGDQAVKDPRRIAISILFEVLGDNNSLKLPFLETVSSKELNLIKQMLARNLNTPLTSSVGRLFDAVAAMIGICENISFEGQGAMALEYAINDLKTDEIYPYQITGLTYPFVIDWQLIIESIIEDILQKTSHQEIAAKFHNTLVEIIIDIAQKSQQKNIILTGGCFQNKYLSERTIFRLKQEKLTPFWHHNIPPNDGGIALGQIIAGILEKK</sequence>
<dbReference type="PROSITE" id="PS51163">
    <property type="entry name" value="YRDC"/>
    <property type="match status" value="1"/>
</dbReference>
<feature type="domain" description="Acylphosphatase-like" evidence="10">
    <location>
        <begin position="6"/>
        <end position="92"/>
    </location>
</feature>
<comment type="pathway">
    <text evidence="1">Protein modification; [NiFe] hydrogenase maturation.</text>
</comment>
<keyword evidence="4" id="KW-0479">Metal-binding</keyword>
<dbReference type="Gene3D" id="3.30.420.40">
    <property type="match status" value="1"/>
</dbReference>
<evidence type="ECO:0000256" key="8">
    <source>
        <dbReference type="PIRNR" id="PIRNR006256"/>
    </source>
</evidence>
<evidence type="ECO:0000256" key="2">
    <source>
        <dbReference type="ARBA" id="ARBA00008097"/>
    </source>
</evidence>
<dbReference type="Pfam" id="PF22521">
    <property type="entry name" value="HypF_C_2"/>
    <property type="match status" value="1"/>
</dbReference>
<dbReference type="InterPro" id="IPR055128">
    <property type="entry name" value="HypF_C_2"/>
</dbReference>
<dbReference type="InterPro" id="IPR004421">
    <property type="entry name" value="Carbamoyltransferase_HypF"/>
</dbReference>
<dbReference type="Gene3D" id="3.90.870.50">
    <property type="match status" value="1"/>
</dbReference>
<feature type="active site" evidence="9">
    <location>
        <position position="39"/>
    </location>
</feature>
<comment type="caution">
    <text evidence="12">The sequence shown here is derived from an EMBL/GenBank/DDBJ whole genome shotgun (WGS) entry which is preliminary data.</text>
</comment>
<dbReference type="EMBL" id="AESD01000657">
    <property type="protein sequence ID" value="EHJ10907.1"/>
    <property type="molecule type" value="Genomic_DNA"/>
</dbReference>
<dbReference type="InterPro" id="IPR017968">
    <property type="entry name" value="Acylphosphatase_CS"/>
</dbReference>
<keyword evidence="5" id="KW-0863">Zinc-finger</keyword>
<keyword evidence="3" id="KW-0436">Ligase</keyword>
<feature type="active site" evidence="9">
    <location>
        <position position="21"/>
    </location>
</feature>
<dbReference type="SUPFAM" id="SSF55821">
    <property type="entry name" value="YrdC/RibB"/>
    <property type="match status" value="1"/>
</dbReference>
<dbReference type="SUPFAM" id="SSF53067">
    <property type="entry name" value="Actin-like ATPase domain"/>
    <property type="match status" value="1"/>
</dbReference>
<dbReference type="GO" id="GO:0008270">
    <property type="term" value="F:zinc ion binding"/>
    <property type="evidence" value="ECO:0007669"/>
    <property type="project" value="UniProtKB-KW"/>
</dbReference>
<dbReference type="GeneID" id="88767787"/>
<dbReference type="PANTHER" id="PTHR42959">
    <property type="entry name" value="CARBAMOYLTRANSFERASE"/>
    <property type="match status" value="1"/>
</dbReference>
<dbReference type="Pfam" id="PF00708">
    <property type="entry name" value="Acylphosphatase"/>
    <property type="match status" value="1"/>
</dbReference>
<dbReference type="PANTHER" id="PTHR42959:SF1">
    <property type="entry name" value="CARBAMOYLTRANSFERASE HYPF"/>
    <property type="match status" value="1"/>
</dbReference>
<dbReference type="Pfam" id="PF01300">
    <property type="entry name" value="Sua5_yciO_yrdC"/>
    <property type="match status" value="1"/>
</dbReference>
<dbReference type="InterPro" id="IPR006070">
    <property type="entry name" value="Sua5-like_dom"/>
</dbReference>
<dbReference type="InterPro" id="IPR036046">
    <property type="entry name" value="Acylphosphatase-like_dom_sf"/>
</dbReference>
<dbReference type="PROSITE" id="PS00150">
    <property type="entry name" value="ACYLPHOSPHATASE_1"/>
    <property type="match status" value="1"/>
</dbReference>
<dbReference type="GO" id="GO:0003998">
    <property type="term" value="F:acylphosphatase activity"/>
    <property type="evidence" value="ECO:0007669"/>
    <property type="project" value="UniProtKB-EC"/>
</dbReference>
<protein>
    <recommendedName>
        <fullName evidence="8">Carbamoyltransferase</fullName>
        <ecNumber evidence="8">6.2.-.-</ecNumber>
    </recommendedName>
</protein>
<evidence type="ECO:0000256" key="6">
    <source>
        <dbReference type="ARBA" id="ARBA00022833"/>
    </source>
</evidence>
<comment type="catalytic activity">
    <reaction evidence="9">
        <text>an acyl phosphate + H2O = a carboxylate + phosphate + H(+)</text>
        <dbReference type="Rhea" id="RHEA:14965"/>
        <dbReference type="ChEBI" id="CHEBI:15377"/>
        <dbReference type="ChEBI" id="CHEBI:15378"/>
        <dbReference type="ChEBI" id="CHEBI:29067"/>
        <dbReference type="ChEBI" id="CHEBI:43474"/>
        <dbReference type="ChEBI" id="CHEBI:59918"/>
        <dbReference type="EC" id="3.6.1.7"/>
    </reaction>
</comment>
<dbReference type="Pfam" id="PF17788">
    <property type="entry name" value="HypF_C"/>
    <property type="match status" value="1"/>
</dbReference>
<evidence type="ECO:0000256" key="3">
    <source>
        <dbReference type="ARBA" id="ARBA00022598"/>
    </source>
</evidence>
<evidence type="ECO:0000259" key="10">
    <source>
        <dbReference type="PROSITE" id="PS51160"/>
    </source>
</evidence>
<reference evidence="12 13" key="1">
    <citation type="journal article" date="2011" name="Front. Microbiol.">
        <title>Two Strains of Crocosphaera watsonii with Highly Conserved Genomes are Distinguished by Strain-Specific Features.</title>
        <authorList>
            <person name="Bench S.R."/>
            <person name="Ilikchyan I.N."/>
            <person name="Tripp H.J."/>
            <person name="Zehr J.P."/>
        </authorList>
    </citation>
    <scope>NUCLEOTIDE SEQUENCE [LARGE SCALE GENOMIC DNA]</scope>
    <source>
        <strain evidence="12 13">WH 0003</strain>
    </source>
</reference>
<accession>G5JA83</accession>
<dbReference type="InterPro" id="IPR043129">
    <property type="entry name" value="ATPase_NBD"/>
</dbReference>
<evidence type="ECO:0000313" key="12">
    <source>
        <dbReference type="EMBL" id="EHJ10907.1"/>
    </source>
</evidence>
<evidence type="ECO:0000256" key="1">
    <source>
        <dbReference type="ARBA" id="ARBA00004711"/>
    </source>
</evidence>
<comment type="similarity">
    <text evidence="2 8">Belongs to the carbamoyltransferase HypF family.</text>
</comment>
<dbReference type="Pfam" id="PF07503">
    <property type="entry name" value="zf-HYPF"/>
    <property type="match status" value="2"/>
</dbReference>
<dbReference type="Proteomes" id="UP000003477">
    <property type="component" value="Unassembled WGS sequence"/>
</dbReference>
<dbReference type="SUPFAM" id="SSF54975">
    <property type="entry name" value="Acylphosphatase/BLUF domain-like"/>
    <property type="match status" value="1"/>
</dbReference>
<dbReference type="GO" id="GO:0003725">
    <property type="term" value="F:double-stranded RNA binding"/>
    <property type="evidence" value="ECO:0007669"/>
    <property type="project" value="InterPro"/>
</dbReference>
<dbReference type="PROSITE" id="PS51160">
    <property type="entry name" value="ACYLPHOSPHATASE_3"/>
    <property type="match status" value="1"/>
</dbReference>